<dbReference type="FunFam" id="3.80.10.10:FF:000383">
    <property type="entry name" value="Leucine-rich repeat receptor protein kinase EMS1"/>
    <property type="match status" value="1"/>
</dbReference>
<evidence type="ECO:0000256" key="1">
    <source>
        <dbReference type="ARBA" id="ARBA00004167"/>
    </source>
</evidence>
<keyword evidence="3" id="KW-0472">Membrane</keyword>
<keyword evidence="4" id="KW-0433">Leucine-rich repeat</keyword>
<evidence type="ECO:0000313" key="9">
    <source>
        <dbReference type="Proteomes" id="UP001153069"/>
    </source>
</evidence>
<dbReference type="InterPro" id="IPR001611">
    <property type="entry name" value="Leu-rich_rpt"/>
</dbReference>
<evidence type="ECO:0000256" key="3">
    <source>
        <dbReference type="ARBA" id="ARBA00022475"/>
    </source>
</evidence>
<keyword evidence="6" id="KW-0677">Repeat</keyword>
<dbReference type="PANTHER" id="PTHR48053:SF71">
    <property type="entry name" value="LEUCINE RICH REPEAT FAMILY PROTEIN, EXPRESSED"/>
    <property type="match status" value="1"/>
</dbReference>
<accession>A0A9N8DVS8</accession>
<evidence type="ECO:0000256" key="6">
    <source>
        <dbReference type="ARBA" id="ARBA00022737"/>
    </source>
</evidence>
<dbReference type="PANTHER" id="PTHR48053">
    <property type="entry name" value="LEUCINE RICH REPEAT FAMILY PROTEIN, EXPRESSED"/>
    <property type="match status" value="1"/>
</dbReference>
<dbReference type="AlphaFoldDB" id="A0A9N8DVS8"/>
<name>A0A9N8DVS8_9STRA</name>
<sequence>MFITVVLSFHLQNQSKDQPEAGRSNRPGHIDPNLGAVPRKDYLLSLLPEYTKDALGVTTDNNPNASLVMTPLPFAMLSPQAKAFAWTINDPIFDSYEPWKLQQRFALACFYYATGGETSWNSRENWLSYNPNVWEEHWFSKTYPTPDHHWISWHSLYPLVVEEPSQEFNHLWLIQNGLQGTLPPELFLLTSLRSLDLTLNPLLGGTIPSEIGNLHRMEILMFLDSTMTGELPTELGQLSNLLGLYAQSNYFHGGIPSQVSLLQDLIVLDLASSNLSGPIPSELGLISPLGIWLEENELDSHIPTEIGLTKTQLLSIHGNLLTGTIPSQLGMLLDDPWLYKDKYATLMEKKAPKVGVDFVLDIVVHVLDVGFTGVMMHQNLLTGSIPTELGTFSEGEVLNLAQNSLTGAIPSELGLLSNLLWLGLSENQLSGQIPSEVGLLSNLKYLLLHQNPLTGLLPDLGSLVSHGNLGGITINATGITVRDFVAVTGVHVLA</sequence>
<evidence type="ECO:0000256" key="2">
    <source>
        <dbReference type="ARBA" id="ARBA00004236"/>
    </source>
</evidence>
<dbReference type="OrthoDB" id="69127at2759"/>
<dbReference type="Pfam" id="PF00560">
    <property type="entry name" value="LRR_1"/>
    <property type="match status" value="1"/>
</dbReference>
<proteinExistence type="predicted"/>
<keyword evidence="9" id="KW-1185">Reference proteome</keyword>
<reference evidence="8" key="1">
    <citation type="submission" date="2020-06" db="EMBL/GenBank/DDBJ databases">
        <authorList>
            <consortium name="Plant Systems Biology data submission"/>
        </authorList>
    </citation>
    <scope>NUCLEOTIDE SEQUENCE</scope>
    <source>
        <strain evidence="8">D6</strain>
    </source>
</reference>
<evidence type="ECO:0000313" key="8">
    <source>
        <dbReference type="EMBL" id="CAB9509898.1"/>
    </source>
</evidence>
<dbReference type="InterPro" id="IPR051716">
    <property type="entry name" value="Plant_RL_S/T_kinase"/>
</dbReference>
<comment type="subcellular location">
    <subcellularLocation>
        <location evidence="2">Cell membrane</location>
    </subcellularLocation>
    <subcellularLocation>
        <location evidence="1">Membrane</location>
        <topology evidence="1">Single-pass membrane protein</topology>
    </subcellularLocation>
</comment>
<organism evidence="8 9">
    <name type="scientific">Seminavis robusta</name>
    <dbReference type="NCBI Taxonomy" id="568900"/>
    <lineage>
        <taxon>Eukaryota</taxon>
        <taxon>Sar</taxon>
        <taxon>Stramenopiles</taxon>
        <taxon>Ochrophyta</taxon>
        <taxon>Bacillariophyta</taxon>
        <taxon>Bacillariophyceae</taxon>
        <taxon>Bacillariophycidae</taxon>
        <taxon>Naviculales</taxon>
        <taxon>Naviculaceae</taxon>
        <taxon>Seminavis</taxon>
    </lineage>
</organism>
<dbReference type="Proteomes" id="UP001153069">
    <property type="component" value="Unassembled WGS sequence"/>
</dbReference>
<comment type="caution">
    <text evidence="8">The sequence shown here is derived from an EMBL/GenBank/DDBJ whole genome shotgun (WGS) entry which is preliminary data.</text>
</comment>
<evidence type="ECO:0000256" key="4">
    <source>
        <dbReference type="ARBA" id="ARBA00022614"/>
    </source>
</evidence>
<dbReference type="GO" id="GO:0005886">
    <property type="term" value="C:plasma membrane"/>
    <property type="evidence" value="ECO:0007669"/>
    <property type="project" value="UniProtKB-SubCell"/>
</dbReference>
<evidence type="ECO:0000256" key="5">
    <source>
        <dbReference type="ARBA" id="ARBA00022729"/>
    </source>
</evidence>
<dbReference type="InterPro" id="IPR032675">
    <property type="entry name" value="LRR_dom_sf"/>
</dbReference>
<keyword evidence="5" id="KW-0732">Signal</keyword>
<dbReference type="Gene3D" id="3.80.10.10">
    <property type="entry name" value="Ribonuclease Inhibitor"/>
    <property type="match status" value="1"/>
</dbReference>
<keyword evidence="3" id="KW-1003">Cell membrane</keyword>
<dbReference type="EMBL" id="CAICTM010000408">
    <property type="protein sequence ID" value="CAB9509898.1"/>
    <property type="molecule type" value="Genomic_DNA"/>
</dbReference>
<dbReference type="SUPFAM" id="SSF52047">
    <property type="entry name" value="RNI-like"/>
    <property type="match status" value="1"/>
</dbReference>
<gene>
    <name evidence="8" type="ORF">SEMRO_409_G137260.1</name>
</gene>
<feature type="region of interest" description="Disordered" evidence="7">
    <location>
        <begin position="14"/>
        <end position="34"/>
    </location>
</feature>
<evidence type="ECO:0000256" key="7">
    <source>
        <dbReference type="SAM" id="MobiDB-lite"/>
    </source>
</evidence>
<protein>
    <submittedName>
        <fullName evidence="8">Leucine Rich Repeat</fullName>
    </submittedName>
</protein>
<dbReference type="FunFam" id="3.80.10.10:FF:000041">
    <property type="entry name" value="LRR receptor-like serine/threonine-protein kinase ERECTA"/>
    <property type="match status" value="1"/>
</dbReference>